<comment type="caution">
    <text evidence="1">The sequence shown here is derived from an EMBL/GenBank/DDBJ whole genome shotgun (WGS) entry which is preliminary data.</text>
</comment>
<gene>
    <name evidence="1" type="ORF">D6D85_06130</name>
</gene>
<dbReference type="AlphaFoldDB" id="A0A3R9PJU8"/>
<evidence type="ECO:0000313" key="1">
    <source>
        <dbReference type="EMBL" id="RSN75418.1"/>
    </source>
</evidence>
<accession>A0A3R9PJU8</accession>
<sequence length="166" mass="19552">MLAVDELCDRYNGRLFQDVCRISEKPTDEMIEDIVNIDRGSVWVRWDGKSLHVLRKNDAFQISVTGSAKIRQSFRTKEECEKGIERRKDILNMEGHRLEGICMPDGTFEGKVTYLYRSIIPADIERERRAEMLKDRIKKADRIPELVMRLFPENFGRRSQKLYVII</sequence>
<dbReference type="RefSeq" id="WP_125671142.1">
    <property type="nucleotide sequence ID" value="NZ_RCOS01000074.1"/>
</dbReference>
<dbReference type="Proteomes" id="UP000277582">
    <property type="component" value="Unassembled WGS sequence"/>
</dbReference>
<keyword evidence="2" id="KW-1185">Reference proteome</keyword>
<dbReference type="EMBL" id="RCOS01000074">
    <property type="protein sequence ID" value="RSN75418.1"/>
    <property type="molecule type" value="Genomic_DNA"/>
</dbReference>
<name>A0A3R9PJU8_9CREN</name>
<reference evidence="1 2" key="1">
    <citation type="submission" date="2018-10" db="EMBL/GenBank/DDBJ databases">
        <title>Co-occurring genomic capacity for anaerobic methane metabolism and dissimilatory sulfite reduction discovered in the Korarchaeota.</title>
        <authorList>
            <person name="Mckay L.J."/>
            <person name="Dlakic M."/>
            <person name="Fields M.W."/>
            <person name="Delmont T.O."/>
            <person name="Eren A.M."/>
            <person name="Jay Z.J."/>
            <person name="Klingelsmith K.B."/>
            <person name="Rusch D.B."/>
            <person name="Inskeep W.P."/>
        </authorList>
    </citation>
    <scope>NUCLEOTIDE SEQUENCE [LARGE SCALE GENOMIC DNA]</scope>
    <source>
        <strain evidence="1 2">MDKW</strain>
    </source>
</reference>
<evidence type="ECO:0000313" key="2">
    <source>
        <dbReference type="Proteomes" id="UP000277582"/>
    </source>
</evidence>
<proteinExistence type="predicted"/>
<protein>
    <submittedName>
        <fullName evidence="1">Uncharacterized protein</fullName>
    </submittedName>
</protein>
<organism evidence="1 2">
    <name type="scientific">Candidatus Methanodesulfokora washburnensis</name>
    <dbReference type="NCBI Taxonomy" id="2478471"/>
    <lineage>
        <taxon>Archaea</taxon>
        <taxon>Thermoproteota</taxon>
        <taxon>Candidatus Korarchaeia</taxon>
        <taxon>Candidatus Korarchaeia incertae sedis</taxon>
        <taxon>Candidatus Methanodesulfokora</taxon>
    </lineage>
</organism>